<gene>
    <name evidence="5" type="primary">Ttll1</name>
    <name evidence="5" type="ORF">AK812_SmicGene9539</name>
</gene>
<protein>
    <submittedName>
        <fullName evidence="5">Putative tubulin polyglutamylase TTLL1</fullName>
    </submittedName>
</protein>
<feature type="region of interest" description="Disordered" evidence="4">
    <location>
        <begin position="858"/>
        <end position="880"/>
    </location>
</feature>
<organism evidence="5 6">
    <name type="scientific">Symbiodinium microadriaticum</name>
    <name type="common">Dinoflagellate</name>
    <name type="synonym">Zooxanthella microadriatica</name>
    <dbReference type="NCBI Taxonomy" id="2951"/>
    <lineage>
        <taxon>Eukaryota</taxon>
        <taxon>Sar</taxon>
        <taxon>Alveolata</taxon>
        <taxon>Dinophyceae</taxon>
        <taxon>Suessiales</taxon>
        <taxon>Symbiodiniaceae</taxon>
        <taxon>Symbiodinium</taxon>
    </lineage>
</organism>
<keyword evidence="3" id="KW-0067">ATP-binding</keyword>
<dbReference type="AlphaFoldDB" id="A0A1Q9EI19"/>
<dbReference type="InterPro" id="IPR004344">
    <property type="entry name" value="TTL/TTLL_fam"/>
</dbReference>
<name>A0A1Q9EI19_SYMMI</name>
<keyword evidence="6" id="KW-1185">Reference proteome</keyword>
<feature type="region of interest" description="Disordered" evidence="4">
    <location>
        <begin position="27"/>
        <end position="56"/>
    </location>
</feature>
<accession>A0A1Q9EI19</accession>
<evidence type="ECO:0000313" key="5">
    <source>
        <dbReference type="EMBL" id="OLQ07104.1"/>
    </source>
</evidence>
<evidence type="ECO:0000256" key="4">
    <source>
        <dbReference type="SAM" id="MobiDB-lite"/>
    </source>
</evidence>
<dbReference type="OrthoDB" id="425864at2759"/>
<dbReference type="GO" id="GO:0070740">
    <property type="term" value="F:tubulin-glutamic acid ligase activity"/>
    <property type="evidence" value="ECO:0007669"/>
    <property type="project" value="TreeGrafter"/>
</dbReference>
<dbReference type="PROSITE" id="PS51221">
    <property type="entry name" value="TTL"/>
    <property type="match status" value="1"/>
</dbReference>
<reference evidence="5 6" key="1">
    <citation type="submission" date="2016-02" db="EMBL/GenBank/DDBJ databases">
        <title>Genome analysis of coral dinoflagellate symbionts highlights evolutionary adaptations to a symbiotic lifestyle.</title>
        <authorList>
            <person name="Aranda M."/>
            <person name="Li Y."/>
            <person name="Liew Y.J."/>
            <person name="Baumgarten S."/>
            <person name="Simakov O."/>
            <person name="Wilson M."/>
            <person name="Piel J."/>
            <person name="Ashoor H."/>
            <person name="Bougouffa S."/>
            <person name="Bajic V.B."/>
            <person name="Ryu T."/>
            <person name="Ravasi T."/>
            <person name="Bayer T."/>
            <person name="Micklem G."/>
            <person name="Kim H."/>
            <person name="Bhak J."/>
            <person name="Lajeunesse T.C."/>
            <person name="Voolstra C.R."/>
        </authorList>
    </citation>
    <scope>NUCLEOTIDE SEQUENCE [LARGE SCALE GENOMIC DNA]</scope>
    <source>
        <strain evidence="5 6">CCMP2467</strain>
    </source>
</reference>
<dbReference type="GO" id="GO:0000226">
    <property type="term" value="P:microtubule cytoskeleton organization"/>
    <property type="evidence" value="ECO:0007669"/>
    <property type="project" value="TreeGrafter"/>
</dbReference>
<dbReference type="GO" id="GO:0015631">
    <property type="term" value="F:tubulin binding"/>
    <property type="evidence" value="ECO:0007669"/>
    <property type="project" value="TreeGrafter"/>
</dbReference>
<dbReference type="EMBL" id="LSRX01000147">
    <property type="protein sequence ID" value="OLQ07104.1"/>
    <property type="molecule type" value="Genomic_DNA"/>
</dbReference>
<dbReference type="Pfam" id="PF03133">
    <property type="entry name" value="TTL"/>
    <property type="match status" value="1"/>
</dbReference>
<evidence type="ECO:0000256" key="1">
    <source>
        <dbReference type="ARBA" id="ARBA00022598"/>
    </source>
</evidence>
<evidence type="ECO:0000256" key="3">
    <source>
        <dbReference type="ARBA" id="ARBA00022840"/>
    </source>
</evidence>
<evidence type="ECO:0000313" key="6">
    <source>
        <dbReference type="Proteomes" id="UP000186817"/>
    </source>
</evidence>
<dbReference type="GO" id="GO:0005524">
    <property type="term" value="F:ATP binding"/>
    <property type="evidence" value="ECO:0007669"/>
    <property type="project" value="UniProtKB-KW"/>
</dbReference>
<dbReference type="PANTHER" id="PTHR12241">
    <property type="entry name" value="TUBULIN POLYGLUTAMYLASE"/>
    <property type="match status" value="1"/>
</dbReference>
<keyword evidence="2" id="KW-0547">Nucleotide-binding</keyword>
<feature type="compositionally biased region" description="Polar residues" evidence="4">
    <location>
        <begin position="40"/>
        <end position="50"/>
    </location>
</feature>
<dbReference type="Proteomes" id="UP000186817">
    <property type="component" value="Unassembled WGS sequence"/>
</dbReference>
<sequence length="1169" mass="128217">MGDAAEDLESLLQEVVERNRHVAESHAFAGLGNGTGPLAGSTQQGRTQRLPSEPSERRLAMKQVLVASSVALASRLGLSLKVPASLVEVELDAADCFSYSCSEGYVLKSNFHEITGSSDSECCQPTCALWSCTGHFVANDSYKGNTGSSNEQCCDQTCAAVTCPKDQKVPLELRDSAGRTPKDCCKDTCAAVVCEPFHVPIRANLHSVYPDGEDQSFCCEPTCGAYTCDYRKGLVLDRAKQMVPNPSDGTCCTATCSKTACPAGFETRPENANKDAREVECCEPLCSSHSCSSGWVPDESRAQRVGNTDQECCRRTCKEYTCSAGWATNPAAANEIGVDDETCCSKTCAQFQEQCTGDYAPNGAKNNTVGHTAETCCSKTCALYSCGAGVVIPKSQSVVGSSDELCCENSRCPAMRKMTKLDNGKHCSSLSQDVCSKHFVELKNSITNKTDALACKMMTDIGQEGGESEEDLAPIAVGVAPPGPAVVAALNNTLREKAVTFLLLPPAWLKFSEYWSSCRGCCETSCMRLGNRKFFAAVSSMADSLARSCAHAERLLVMFSRAEDTCWPFDGEDGDSEGVLKKGSVQMMFEFLAVRKTIESPGGQPQDVLDFDVESWLHWRQLRAKFMQVKQQEASLQQATDTARTAWMEQLHAGSRRPDGSRRTFLRFQSAVELANLAKFAAKEVLPSPADFFRSRQLWPPSAGRHDDSPERPVMEELSETFLYIALEKWLGRLLEESRKVVPAAAAAARATEDMSRHCKAPTREAQTEEEVHPSALLQHLPGGPPAVKSVLLAKHRARSMKLQADLMKLCCGRSTPARASLLDEAREALAQALKLLRLAEALCCERRKLRSFWPLPDDSSSHAPVDANEDGGGSSFPAEQRSRWLPASCREQVKEHLASAGDLVPGLDLPPEALFCWTAADMEMFFASSGYVKPKLRLLYYISPECPQTIVDLVSPSLRRQNWACTVRQEPGNTPIFVWEGSRPSIDPSPTLSRGGLVNRVAPVLPITRKVGMLRALQKWCSGRRQEFPPPWYPVTFELPTSLEEWKQHVSQHPAKRWIYKPNGGARGVGIILVSAVEEVDSPERPFKERCRPQRPEDLYASPLEERYFAPTGIIQEYVQDLQLLKGHKFAVRAYLLIARVQPLLVLLHGAAYAKVCGQDIIRHASAP</sequence>
<comment type="caution">
    <text evidence="5">The sequence shown here is derived from an EMBL/GenBank/DDBJ whole genome shotgun (WGS) entry which is preliminary data.</text>
</comment>
<keyword evidence="1" id="KW-0436">Ligase</keyword>
<dbReference type="GO" id="GO:0036064">
    <property type="term" value="C:ciliary basal body"/>
    <property type="evidence" value="ECO:0007669"/>
    <property type="project" value="TreeGrafter"/>
</dbReference>
<evidence type="ECO:0000256" key="2">
    <source>
        <dbReference type="ARBA" id="ARBA00022741"/>
    </source>
</evidence>
<proteinExistence type="predicted"/>